<organism evidence="1 2">
    <name type="scientific">Steinernema glaseri</name>
    <dbReference type="NCBI Taxonomy" id="37863"/>
    <lineage>
        <taxon>Eukaryota</taxon>
        <taxon>Metazoa</taxon>
        <taxon>Ecdysozoa</taxon>
        <taxon>Nematoda</taxon>
        <taxon>Chromadorea</taxon>
        <taxon>Rhabditida</taxon>
        <taxon>Tylenchina</taxon>
        <taxon>Panagrolaimomorpha</taxon>
        <taxon>Strongyloidoidea</taxon>
        <taxon>Steinernematidae</taxon>
        <taxon>Steinernema</taxon>
    </lineage>
</organism>
<evidence type="ECO:0000313" key="2">
    <source>
        <dbReference type="WBParaSite" id="L893_g17974.t1"/>
    </source>
</evidence>
<proteinExistence type="predicted"/>
<name>A0A1I7YN34_9BILA</name>
<dbReference type="Proteomes" id="UP000095287">
    <property type="component" value="Unplaced"/>
</dbReference>
<protein>
    <submittedName>
        <fullName evidence="2">Secreted protein</fullName>
    </submittedName>
</protein>
<dbReference type="AlphaFoldDB" id="A0A1I7YN34"/>
<sequence>MHTYLCRCLDICGHKVAGRGIEALLILVLSQIAALGHNTMTPPQAARHLFLGYLTMYSKCKRTCGWCR</sequence>
<reference evidence="2" key="1">
    <citation type="submission" date="2016-11" db="UniProtKB">
        <authorList>
            <consortium name="WormBaseParasite"/>
        </authorList>
    </citation>
    <scope>IDENTIFICATION</scope>
</reference>
<keyword evidence="1" id="KW-1185">Reference proteome</keyword>
<accession>A0A1I7YN34</accession>
<dbReference type="WBParaSite" id="L893_g17974.t1">
    <property type="protein sequence ID" value="L893_g17974.t1"/>
    <property type="gene ID" value="L893_g17974"/>
</dbReference>
<evidence type="ECO:0000313" key="1">
    <source>
        <dbReference type="Proteomes" id="UP000095287"/>
    </source>
</evidence>